<proteinExistence type="inferred from homology"/>
<name>A0ABT7SPC7_9GAMM</name>
<evidence type="ECO:0000256" key="2">
    <source>
        <dbReference type="ARBA" id="ARBA00010735"/>
    </source>
</evidence>
<dbReference type="Proteomes" id="UP001241056">
    <property type="component" value="Unassembled WGS sequence"/>
</dbReference>
<reference evidence="9 10" key="1">
    <citation type="submission" date="2023-06" db="EMBL/GenBank/DDBJ databases">
        <title>Thiopseudomonas sp. CY1220 draft genome sequence.</title>
        <authorList>
            <person name="Zhao G."/>
            <person name="An M."/>
        </authorList>
    </citation>
    <scope>NUCLEOTIDE SEQUENCE [LARGE SCALE GENOMIC DNA]</scope>
    <source>
        <strain evidence="9 10">CY1220</strain>
    </source>
</reference>
<keyword evidence="7 8" id="KW-0472">Membrane</keyword>
<evidence type="ECO:0000313" key="10">
    <source>
        <dbReference type="Proteomes" id="UP001241056"/>
    </source>
</evidence>
<dbReference type="PANTHER" id="PTHR34979">
    <property type="entry name" value="INNER MEMBRANE PROTEIN YGAZ"/>
    <property type="match status" value="1"/>
</dbReference>
<accession>A0ABT7SPC7</accession>
<dbReference type="EMBL" id="JAUCDY010000007">
    <property type="protein sequence ID" value="MDM7858045.1"/>
    <property type="molecule type" value="Genomic_DNA"/>
</dbReference>
<feature type="transmembrane region" description="Helical" evidence="8">
    <location>
        <begin position="20"/>
        <end position="48"/>
    </location>
</feature>
<keyword evidence="3" id="KW-0813">Transport</keyword>
<dbReference type="Pfam" id="PF03591">
    <property type="entry name" value="AzlC"/>
    <property type="match status" value="1"/>
</dbReference>
<feature type="transmembrane region" description="Helical" evidence="8">
    <location>
        <begin position="55"/>
        <end position="79"/>
    </location>
</feature>
<comment type="caution">
    <text evidence="9">The sequence shown here is derived from an EMBL/GenBank/DDBJ whole genome shotgun (WGS) entry which is preliminary data.</text>
</comment>
<evidence type="ECO:0000256" key="6">
    <source>
        <dbReference type="ARBA" id="ARBA00022989"/>
    </source>
</evidence>
<evidence type="ECO:0000256" key="4">
    <source>
        <dbReference type="ARBA" id="ARBA00022475"/>
    </source>
</evidence>
<dbReference type="InterPro" id="IPR011606">
    <property type="entry name" value="Brnchd-chn_aa_trnsp_permease"/>
</dbReference>
<evidence type="ECO:0000256" key="8">
    <source>
        <dbReference type="SAM" id="Phobius"/>
    </source>
</evidence>
<evidence type="ECO:0000313" key="9">
    <source>
        <dbReference type="EMBL" id="MDM7858045.1"/>
    </source>
</evidence>
<keyword evidence="10" id="KW-1185">Reference proteome</keyword>
<comment type="subcellular location">
    <subcellularLocation>
        <location evidence="1">Cell membrane</location>
        <topology evidence="1">Multi-pass membrane protein</topology>
    </subcellularLocation>
</comment>
<evidence type="ECO:0000256" key="1">
    <source>
        <dbReference type="ARBA" id="ARBA00004651"/>
    </source>
</evidence>
<sequence>MQGRYFARGLVDSMAIGAGYVPVAISFGVAAIAAGLSPMVVILTSVLVFAGASQFILIALLVSGAAWWVAVPAVLLMNARHLFYGPALYGQLTAVPRRLPLAVWSFGLTDEVFASAVAKLGQQSPAAREAWYVGLQLGAYLAWVGGTVLGVVFNHVLQNAPIFVTEALNFVLPALFLALLLDMQPKKHWLSLCGATVIAVLLVSILPVHYVLVIAMLAGAVLASVGGRNDSA</sequence>
<feature type="transmembrane region" description="Helical" evidence="8">
    <location>
        <begin position="130"/>
        <end position="153"/>
    </location>
</feature>
<organism evidence="9 10">
    <name type="scientific">Thiopseudomonas acetoxidans</name>
    <dbReference type="NCBI Taxonomy" id="3041622"/>
    <lineage>
        <taxon>Bacteria</taxon>
        <taxon>Pseudomonadati</taxon>
        <taxon>Pseudomonadota</taxon>
        <taxon>Gammaproteobacteria</taxon>
        <taxon>Pseudomonadales</taxon>
        <taxon>Pseudomonadaceae</taxon>
        <taxon>Thiopseudomonas</taxon>
    </lineage>
</organism>
<keyword evidence="4" id="KW-1003">Cell membrane</keyword>
<dbReference type="RefSeq" id="WP_289410705.1">
    <property type="nucleotide sequence ID" value="NZ_JAUCDY010000007.1"/>
</dbReference>
<evidence type="ECO:0000256" key="7">
    <source>
        <dbReference type="ARBA" id="ARBA00023136"/>
    </source>
</evidence>
<comment type="similarity">
    <text evidence="2">Belongs to the AzlC family.</text>
</comment>
<feature type="transmembrane region" description="Helical" evidence="8">
    <location>
        <begin position="192"/>
        <end position="225"/>
    </location>
</feature>
<keyword evidence="5 8" id="KW-0812">Transmembrane</keyword>
<dbReference type="PANTHER" id="PTHR34979:SF1">
    <property type="entry name" value="INNER MEMBRANE PROTEIN YGAZ"/>
    <property type="match status" value="1"/>
</dbReference>
<feature type="transmembrane region" description="Helical" evidence="8">
    <location>
        <begin position="159"/>
        <end position="180"/>
    </location>
</feature>
<protein>
    <submittedName>
        <fullName evidence="9">AzlC family ABC transporter permease</fullName>
    </submittedName>
</protein>
<evidence type="ECO:0000256" key="3">
    <source>
        <dbReference type="ARBA" id="ARBA00022448"/>
    </source>
</evidence>
<gene>
    <name evidence="9" type="ORF">QEZ41_07115</name>
</gene>
<keyword evidence="6 8" id="KW-1133">Transmembrane helix</keyword>
<evidence type="ECO:0000256" key="5">
    <source>
        <dbReference type="ARBA" id="ARBA00022692"/>
    </source>
</evidence>